<dbReference type="InterPro" id="IPR035919">
    <property type="entry name" value="EAL_sf"/>
</dbReference>
<dbReference type="OrthoDB" id="9813903at2"/>
<evidence type="ECO:0000313" key="3">
    <source>
        <dbReference type="Proteomes" id="UP000431684"/>
    </source>
</evidence>
<dbReference type="InterPro" id="IPR050706">
    <property type="entry name" value="Cyclic-di-GMP_PDE-like"/>
</dbReference>
<evidence type="ECO:0000259" key="1">
    <source>
        <dbReference type="PROSITE" id="PS50883"/>
    </source>
</evidence>
<dbReference type="Proteomes" id="UP000431684">
    <property type="component" value="Unassembled WGS sequence"/>
</dbReference>
<accession>A0A6I3X949</accession>
<dbReference type="PANTHER" id="PTHR33121">
    <property type="entry name" value="CYCLIC DI-GMP PHOSPHODIESTERASE PDEF"/>
    <property type="match status" value="1"/>
</dbReference>
<comment type="caution">
    <text evidence="2">The sequence shown here is derived from an EMBL/GenBank/DDBJ whole genome shotgun (WGS) entry which is preliminary data.</text>
</comment>
<dbReference type="PROSITE" id="PS50883">
    <property type="entry name" value="EAL"/>
    <property type="match status" value="1"/>
</dbReference>
<reference evidence="2 3" key="1">
    <citation type="submission" date="2019-11" db="EMBL/GenBank/DDBJ databases">
        <title>Draft Genome Sequences of Six Type Strains of the Genus Massilia.</title>
        <authorList>
            <person name="Miess H."/>
            <person name="Frediansyah A."/>
            <person name="Goeker M."/>
            <person name="Gross H."/>
        </authorList>
    </citation>
    <scope>NUCLEOTIDE SEQUENCE [LARGE SCALE GENOMIC DNA]</scope>
    <source>
        <strain evidence="2 3">DSM 17513</strain>
    </source>
</reference>
<protein>
    <submittedName>
        <fullName evidence="2">EAL domain-containing protein</fullName>
    </submittedName>
</protein>
<gene>
    <name evidence="2" type="ORF">GJV26_10205</name>
</gene>
<feature type="domain" description="EAL" evidence="1">
    <location>
        <begin position="1"/>
        <end position="133"/>
    </location>
</feature>
<name>A0A6I3X949_9BURK</name>
<sequence length="164" mass="17558">MTESCVMRDLGQTQSVLRSLNDRGISTSLDDFGAGYSSLSYLRQLPLQCLKIDQSFVQTMLTDPNAGKLTQAIIAMGIALDMVIVAEAWKPGNRWTGCSPMAVTSDRVIFQPARAAGRCARCHRAGRIAAARLSIARAVMHVAAGTRLSVSGMKNADLHGSAFS</sequence>
<proteinExistence type="predicted"/>
<evidence type="ECO:0000313" key="2">
    <source>
        <dbReference type="EMBL" id="MUI12827.1"/>
    </source>
</evidence>
<dbReference type="Gene3D" id="3.20.20.450">
    <property type="entry name" value="EAL domain"/>
    <property type="match status" value="1"/>
</dbReference>
<dbReference type="GO" id="GO:0071111">
    <property type="term" value="F:cyclic-guanylate-specific phosphodiesterase activity"/>
    <property type="evidence" value="ECO:0007669"/>
    <property type="project" value="InterPro"/>
</dbReference>
<dbReference type="PANTHER" id="PTHR33121:SF70">
    <property type="entry name" value="SIGNALING PROTEIN YKOW"/>
    <property type="match status" value="1"/>
</dbReference>
<dbReference type="InterPro" id="IPR001633">
    <property type="entry name" value="EAL_dom"/>
</dbReference>
<dbReference type="CDD" id="cd01948">
    <property type="entry name" value="EAL"/>
    <property type="match status" value="1"/>
</dbReference>
<dbReference type="SUPFAM" id="SSF141868">
    <property type="entry name" value="EAL domain-like"/>
    <property type="match status" value="1"/>
</dbReference>
<dbReference type="EMBL" id="WNWM01000002">
    <property type="protein sequence ID" value="MUI12827.1"/>
    <property type="molecule type" value="Genomic_DNA"/>
</dbReference>
<organism evidence="2 3">
    <name type="scientific">Pseudoduganella dura</name>
    <dbReference type="NCBI Taxonomy" id="321982"/>
    <lineage>
        <taxon>Bacteria</taxon>
        <taxon>Pseudomonadati</taxon>
        <taxon>Pseudomonadota</taxon>
        <taxon>Betaproteobacteria</taxon>
        <taxon>Burkholderiales</taxon>
        <taxon>Oxalobacteraceae</taxon>
        <taxon>Telluria group</taxon>
        <taxon>Pseudoduganella</taxon>
    </lineage>
</organism>
<keyword evidence="3" id="KW-1185">Reference proteome</keyword>
<dbReference type="AlphaFoldDB" id="A0A6I3X949"/>
<dbReference type="Pfam" id="PF00563">
    <property type="entry name" value="EAL"/>
    <property type="match status" value="1"/>
</dbReference>